<keyword evidence="2" id="KW-0472">Membrane</keyword>
<dbReference type="RefSeq" id="WP_354556217.1">
    <property type="nucleotide sequence ID" value="NZ_JBEPMB010000002.1"/>
</dbReference>
<gene>
    <name evidence="3" type="ORF">ABID16_002025</name>
</gene>
<organism evidence="3 4">
    <name type="scientific">Rhizobium aquaticum</name>
    <dbReference type="NCBI Taxonomy" id="1549636"/>
    <lineage>
        <taxon>Bacteria</taxon>
        <taxon>Pseudomonadati</taxon>
        <taxon>Pseudomonadota</taxon>
        <taxon>Alphaproteobacteria</taxon>
        <taxon>Hyphomicrobiales</taxon>
        <taxon>Rhizobiaceae</taxon>
        <taxon>Rhizobium/Agrobacterium group</taxon>
        <taxon>Rhizobium</taxon>
    </lineage>
</organism>
<dbReference type="EMBL" id="JBEPMB010000002">
    <property type="protein sequence ID" value="MET3613696.1"/>
    <property type="molecule type" value="Genomic_DNA"/>
</dbReference>
<keyword evidence="4" id="KW-1185">Reference proteome</keyword>
<evidence type="ECO:0000313" key="4">
    <source>
        <dbReference type="Proteomes" id="UP001549047"/>
    </source>
</evidence>
<keyword evidence="2" id="KW-1133">Transmembrane helix</keyword>
<proteinExistence type="predicted"/>
<evidence type="ECO:0000256" key="1">
    <source>
        <dbReference type="SAM" id="MobiDB-lite"/>
    </source>
</evidence>
<sequence length="628" mass="70125">MSLETAIRKALERVGPGADPEQRARVYQSARLALENGMRQQNITDAAIAAEQRRQLEAAINRVERDAKLDYMEHEAKQRAVREAAEREERGRRELQMAEQARMEAELARERNEQARVQAERDAEMRRRREEIDRERIAREMEYEAAQRALRDRIAAREQAARERALAEREQMLAAEREEEEARRAADDARRHAAEQAEREAEARRRALEEQAEREEAIRAQAERERLAREQAAREFAERQAAEREREAQERERLAREESERQAAEQERERRERDRFVREEAERRVAEETARRAEEADLARRAEAAATGALRPPLAEAETRAAAAAIGGMTRREIVGQGAEPSIDDAPAVEIERTGRQRDPVFDIIPEVEDRGERRAPAFDIEVSQPPYVADEAEPEPEVIHLPPERAIKPRRKSRWKARAFALVTFAAFGAAGWWWVQSTGLNLPKAVRDGSVPNPPPTAKAEDFDGAKQLKSLSRQGGFGDEWTKLFEAGKSKSFSVGSQASAKVEQSGSGPYLAITSAAPGIDGSVSIELPQSVITSMQGKTSNIALMLEGGDKPVQVTVECEFGGLGNCGRHRFLLSQNKTDLMFDVVVKGGNPAEGPGRLVINAGAGGEGNTARLFSIHVLPGG</sequence>
<evidence type="ECO:0000256" key="2">
    <source>
        <dbReference type="SAM" id="Phobius"/>
    </source>
</evidence>
<feature type="region of interest" description="Disordered" evidence="1">
    <location>
        <begin position="109"/>
        <end position="129"/>
    </location>
</feature>
<keyword evidence="2" id="KW-0812">Transmembrane</keyword>
<protein>
    <submittedName>
        <fullName evidence="3">Uncharacterized protein</fullName>
    </submittedName>
</protein>
<evidence type="ECO:0000313" key="3">
    <source>
        <dbReference type="EMBL" id="MET3613696.1"/>
    </source>
</evidence>
<accession>A0ABV2IZ33</accession>
<feature type="compositionally biased region" description="Basic and acidic residues" evidence="1">
    <location>
        <begin position="180"/>
        <end position="303"/>
    </location>
</feature>
<feature type="transmembrane region" description="Helical" evidence="2">
    <location>
        <begin position="418"/>
        <end position="437"/>
    </location>
</feature>
<comment type="caution">
    <text evidence="3">The sequence shown here is derived from an EMBL/GenBank/DDBJ whole genome shotgun (WGS) entry which is preliminary data.</text>
</comment>
<reference evidence="3 4" key="1">
    <citation type="submission" date="2024-06" db="EMBL/GenBank/DDBJ databases">
        <title>Genomic Encyclopedia of Type Strains, Phase IV (KMG-IV): sequencing the most valuable type-strain genomes for metagenomic binning, comparative biology and taxonomic classification.</title>
        <authorList>
            <person name="Goeker M."/>
        </authorList>
    </citation>
    <scope>NUCLEOTIDE SEQUENCE [LARGE SCALE GENOMIC DNA]</scope>
    <source>
        <strain evidence="3 4">DSM 29780</strain>
    </source>
</reference>
<name>A0ABV2IZ33_9HYPH</name>
<dbReference type="Proteomes" id="UP001549047">
    <property type="component" value="Unassembled WGS sequence"/>
</dbReference>
<feature type="region of interest" description="Disordered" evidence="1">
    <location>
        <begin position="167"/>
        <end position="321"/>
    </location>
</feature>